<dbReference type="Proteomes" id="UP000009168">
    <property type="component" value="Unassembled WGS sequence"/>
</dbReference>
<evidence type="ECO:0000313" key="2">
    <source>
        <dbReference type="EMBL" id="EAR82263.1"/>
    </source>
</evidence>
<reference evidence="3" key="1">
    <citation type="journal article" date="2006" name="PLoS Biol.">
        <title>Macronuclear genome sequence of the ciliate Tetrahymena thermophila, a model eukaryote.</title>
        <authorList>
            <person name="Eisen J.A."/>
            <person name="Coyne R.S."/>
            <person name="Wu M."/>
            <person name="Wu D."/>
            <person name="Thiagarajan M."/>
            <person name="Wortman J.R."/>
            <person name="Badger J.H."/>
            <person name="Ren Q."/>
            <person name="Amedeo P."/>
            <person name="Jones K.M."/>
            <person name="Tallon L.J."/>
            <person name="Delcher A.L."/>
            <person name="Salzberg S.L."/>
            <person name="Silva J.C."/>
            <person name="Haas B.J."/>
            <person name="Majoros W.H."/>
            <person name="Farzad M."/>
            <person name="Carlton J.M."/>
            <person name="Smith R.K. Jr."/>
            <person name="Garg J."/>
            <person name="Pearlman R.E."/>
            <person name="Karrer K.M."/>
            <person name="Sun L."/>
            <person name="Manning G."/>
            <person name="Elde N.C."/>
            <person name="Turkewitz A.P."/>
            <person name="Asai D.J."/>
            <person name="Wilkes D.E."/>
            <person name="Wang Y."/>
            <person name="Cai H."/>
            <person name="Collins K."/>
            <person name="Stewart B.A."/>
            <person name="Lee S.R."/>
            <person name="Wilamowska K."/>
            <person name="Weinberg Z."/>
            <person name="Ruzzo W.L."/>
            <person name="Wloga D."/>
            <person name="Gaertig J."/>
            <person name="Frankel J."/>
            <person name="Tsao C.-C."/>
            <person name="Gorovsky M.A."/>
            <person name="Keeling P.J."/>
            <person name="Waller R.F."/>
            <person name="Patron N.J."/>
            <person name="Cherry J.M."/>
            <person name="Stover N.A."/>
            <person name="Krieger C.J."/>
            <person name="del Toro C."/>
            <person name="Ryder H.F."/>
            <person name="Williamson S.C."/>
            <person name="Barbeau R.A."/>
            <person name="Hamilton E.P."/>
            <person name="Orias E."/>
        </authorList>
    </citation>
    <scope>NUCLEOTIDE SEQUENCE [LARGE SCALE GENOMIC DNA]</scope>
    <source>
        <strain evidence="3">SB210</strain>
    </source>
</reference>
<dbReference type="HOGENOM" id="CLU_795661_0_0_1"/>
<organism evidence="2 3">
    <name type="scientific">Tetrahymena thermophila (strain SB210)</name>
    <dbReference type="NCBI Taxonomy" id="312017"/>
    <lineage>
        <taxon>Eukaryota</taxon>
        <taxon>Sar</taxon>
        <taxon>Alveolata</taxon>
        <taxon>Ciliophora</taxon>
        <taxon>Intramacronucleata</taxon>
        <taxon>Oligohymenophorea</taxon>
        <taxon>Hymenostomatida</taxon>
        <taxon>Tetrahymenina</taxon>
        <taxon>Tetrahymenidae</taxon>
        <taxon>Tetrahymena</taxon>
    </lineage>
</organism>
<sequence length="349" mass="40306">MRMNLELKPKIIGTFKKIVQQLKKALMPQQQVYLMITNQFITLITEYDSKNLRNCNIKVQMGTEYFTLNTSVLESKQEQNQVMCKILDFNQFAQNVSGLSEQNCTVNIFLSKEGDNRYIKLKCTESESLVTQSRSEIKLNFSRLPFPEVDQKFFGMNIKSKDLSKLLDISAANQGDLEMSFNIRSQGEQGTGTIYFKLKNPSIKIVYDEVKVFDVDEQQSQQNNESQENENDKSCVQNILFRISHIHAKQLSHICSIDEQMSISILRDGSLGIEFWEAEGPENESTIIAMKHFIVPKLDDMEYEEANKMDLEQDYDDLTNNGDIKVEEEQGTRKKNRLYSDSEDEGEDE</sequence>
<proteinExistence type="predicted"/>
<feature type="region of interest" description="Disordered" evidence="1">
    <location>
        <begin position="312"/>
        <end position="349"/>
    </location>
</feature>
<evidence type="ECO:0000256" key="1">
    <source>
        <dbReference type="SAM" id="MobiDB-lite"/>
    </source>
</evidence>
<dbReference type="EMBL" id="GG662574">
    <property type="protein sequence ID" value="EAR82263.1"/>
    <property type="molecule type" value="Genomic_DNA"/>
</dbReference>
<name>Q22AF3_TETTS</name>
<dbReference type="RefSeq" id="XP_001029926.1">
    <property type="nucleotide sequence ID" value="XM_001029926.1"/>
</dbReference>
<dbReference type="KEGG" id="tet:TTHERM_01230100"/>
<keyword evidence="3" id="KW-1185">Reference proteome</keyword>
<gene>
    <name evidence="2" type="ORF">TTHERM_01230100</name>
</gene>
<protein>
    <submittedName>
        <fullName evidence="2">Uncharacterized protein</fullName>
    </submittedName>
</protein>
<dbReference type="AlphaFoldDB" id="Q22AF3"/>
<evidence type="ECO:0000313" key="3">
    <source>
        <dbReference type="Proteomes" id="UP000009168"/>
    </source>
</evidence>
<accession>Q22AF3</accession>
<dbReference type="InParanoid" id="Q22AF3"/>
<dbReference type="GeneID" id="7827825"/>